<feature type="chain" id="PRO_5040303828" description="GPI anchored protein" evidence="2">
    <location>
        <begin position="18"/>
        <end position="193"/>
    </location>
</feature>
<proteinExistence type="predicted"/>
<evidence type="ECO:0000313" key="4">
    <source>
        <dbReference type="Proteomes" id="UP001056384"/>
    </source>
</evidence>
<gene>
    <name evidence="3" type="ORF">Slin15195_G007950</name>
</gene>
<reference evidence="3" key="1">
    <citation type="submission" date="2022-06" db="EMBL/GenBank/DDBJ databases">
        <title>Complete genome sequences of two strains of the flax pathogen Septoria linicola.</title>
        <authorList>
            <person name="Lapalu N."/>
            <person name="Simon A."/>
            <person name="Demenou B."/>
            <person name="Paumier D."/>
            <person name="Guillot M.-P."/>
            <person name="Gout L."/>
            <person name="Valade R."/>
        </authorList>
    </citation>
    <scope>NUCLEOTIDE SEQUENCE</scope>
    <source>
        <strain evidence="3">SE15195</strain>
    </source>
</reference>
<organism evidence="3 4">
    <name type="scientific">Septoria linicola</name>
    <dbReference type="NCBI Taxonomy" id="215465"/>
    <lineage>
        <taxon>Eukaryota</taxon>
        <taxon>Fungi</taxon>
        <taxon>Dikarya</taxon>
        <taxon>Ascomycota</taxon>
        <taxon>Pezizomycotina</taxon>
        <taxon>Dothideomycetes</taxon>
        <taxon>Dothideomycetidae</taxon>
        <taxon>Mycosphaerellales</taxon>
        <taxon>Mycosphaerellaceae</taxon>
        <taxon>Septoria</taxon>
    </lineage>
</organism>
<keyword evidence="2" id="KW-0732">Signal</keyword>
<dbReference type="AlphaFoldDB" id="A0A9Q9ED74"/>
<dbReference type="OrthoDB" id="5419608at2759"/>
<feature type="region of interest" description="Disordered" evidence="1">
    <location>
        <begin position="122"/>
        <end position="170"/>
    </location>
</feature>
<name>A0A9Q9ED74_9PEZI</name>
<dbReference type="Proteomes" id="UP001056384">
    <property type="component" value="Chromosome 1"/>
</dbReference>
<evidence type="ECO:0000256" key="2">
    <source>
        <dbReference type="SAM" id="SignalP"/>
    </source>
</evidence>
<accession>A0A9Q9ED74</accession>
<feature type="compositionally biased region" description="Polar residues" evidence="1">
    <location>
        <begin position="122"/>
        <end position="136"/>
    </location>
</feature>
<feature type="compositionally biased region" description="Low complexity" evidence="1">
    <location>
        <begin position="137"/>
        <end position="170"/>
    </location>
</feature>
<evidence type="ECO:0000256" key="1">
    <source>
        <dbReference type="SAM" id="MobiDB-lite"/>
    </source>
</evidence>
<dbReference type="EMBL" id="CP099418">
    <property type="protein sequence ID" value="USW47476.1"/>
    <property type="molecule type" value="Genomic_DNA"/>
</dbReference>
<keyword evidence="4" id="KW-1185">Reference proteome</keyword>
<feature type="signal peptide" evidence="2">
    <location>
        <begin position="1"/>
        <end position="17"/>
    </location>
</feature>
<evidence type="ECO:0008006" key="5">
    <source>
        <dbReference type="Google" id="ProtNLM"/>
    </source>
</evidence>
<evidence type="ECO:0000313" key="3">
    <source>
        <dbReference type="EMBL" id="USW47476.1"/>
    </source>
</evidence>
<protein>
    <recommendedName>
        <fullName evidence="5">GPI anchored protein</fullName>
    </recommendedName>
</protein>
<sequence>MQYSFLALVATIGVVHAQDDSSADAAQLLSVVSVLQTALPSSLIQEALTNSAGVSSELASQFAAGETPSWFTALPSDVQTYLVPTGGGVPSATAITTGTSISSSATGTGGFIPGTNATLGNGTSTALASRTSSKVQTGLTEGATESETGSSSATSSRTSASSSSTSEAGAGMPTAAVAMGFAGLAGVVGVLAL</sequence>